<proteinExistence type="inferred from homology"/>
<dbReference type="EMBL" id="JBHRTN010000018">
    <property type="protein sequence ID" value="MFC3126706.1"/>
    <property type="molecule type" value="Genomic_DNA"/>
</dbReference>
<dbReference type="PANTHER" id="PTHR12558:SF13">
    <property type="entry name" value="CELL DIVISION CYCLE PROTEIN 27 HOMOLOG"/>
    <property type="match status" value="1"/>
</dbReference>
<dbReference type="RefSeq" id="WP_379598221.1">
    <property type="nucleotide sequence ID" value="NZ_JBHRTN010000018.1"/>
</dbReference>
<dbReference type="PANTHER" id="PTHR12558">
    <property type="entry name" value="CELL DIVISION CYCLE 16,23,27"/>
    <property type="match status" value="1"/>
</dbReference>
<comment type="similarity">
    <text evidence="3">Belongs to the AcsC/BcsC family.</text>
</comment>
<dbReference type="InterPro" id="IPR019734">
    <property type="entry name" value="TPR_rpt"/>
</dbReference>
<evidence type="ECO:0000256" key="6">
    <source>
        <dbReference type="ARBA" id="ARBA00022803"/>
    </source>
</evidence>
<keyword evidence="15" id="KW-1185">Reference proteome</keyword>
<accession>A0ABV7G4V6</accession>
<evidence type="ECO:0000256" key="3">
    <source>
        <dbReference type="ARBA" id="ARBA00005886"/>
    </source>
</evidence>
<sequence length="1275" mass="133800">MTSIRNRLLAGAVPAALLLAGPALAQGSGQSGGAVAVLLQQAEYWRGQNRPDRALQTLERVLAVDPNNVDALAAAAAAEAEAGNRSAADGYLSRMRQVAPADPRVGTASRSVRGASADPAAIAEARRLAQGGQQGEAVARYRQIFGGNTPPDAYAIEYYQTLAGTQQGYGEARDAMERLVERNPGNRRLALAYAQILTYREGSRAEGVRRLEGLSQQGETATAARAALRDALLWEGTDPAAAPAIESYLQRNPNDPALTQRLEEIRNPPRGPEDALGTARLRGFEALNAGRLAEAAQQFEAVLAQRPEDSDAKGGLGVTRLRQGRNADARRLLTEAIAADPREGRRKWGQALDGASYTSEVTQARNLIQRGQEDQAETLLRRAAQREGGERADAEALLGDLALRRGDPAGAEQRYRAALSRRPDLAPALAGLYDALQQQGRFAEAEQMAARRGGSFAATVGARRAESLRAEAGRATDPQSALALLRAAQAADEANPWVRLDLARALVRQGQADEANALMAGLSASSSPEAVHAAALFATEQGQTRQAAALIERIPARLRSADQTRLLRQAQIQAQVATAAEPAAYGRRDEARRRLLALAARPDPTGETPGLVVRALTDMGDPQGAMEAARVGLAANRSAPPAGRIALANALLAGGLEQEAALVASQIGGDARLSADEQRQLASLRAGSAIRASDRLNEAGDQAAAYDRLAPALAQDPQNPDANLALARLYQGARDPRQAQRIAEAVLARDPRNIDARVGAADAALAAGQARRAEALLAEGRGFAPNDPRFSLLEARIARAGGDGRRARRALLLAAEQRRGQLGGSGTGFASGTTAFPQQAAGTEPPAAGQGGNPFRRVSLAASGMPAASGPQPFGSGATLMPADPMLSEINRELAAVQDEVAPRIVADANFRTRSGDAGLDQLTEFGAGAEVSAAMPGVGGRISVRAQAVSLDGGSMAQETGTLRRFGSNALVLPGATTATLPSEAALLAPADSSAAGMAFGLGYARGIFSADIGSTPVGFRRQNLVGGLEAAPALGGGGLRLRLTAERRAMTDTLLSWAGMKDARTGEVWGGVVRNTARGQFEFGTGNTNFYVGGGYSALEGDGVVDNNRIEAGAGISHALFRRDDEELVTGLDLLYQSYDKNLRLFTLGHGGYYSPQSYVGATIPLDYRARSGPFAYRIGGTVGIASWREDRAPYFPGDATAQAVLEGRAAGDPTIAAFYPGQSQTGFTGGLRGDLEYQVTPVLRLGAALRYDKSADWSEARGLLYARYRLED</sequence>
<name>A0ABV7G4V6_9PROT</name>
<evidence type="ECO:0000256" key="1">
    <source>
        <dbReference type="ARBA" id="ARBA00004339"/>
    </source>
</evidence>
<dbReference type="SMART" id="SM00028">
    <property type="entry name" value="TPR"/>
    <property type="match status" value="5"/>
</dbReference>
<dbReference type="Pfam" id="PF14559">
    <property type="entry name" value="TPR_19"/>
    <property type="match status" value="5"/>
</dbReference>
<evidence type="ECO:0000256" key="9">
    <source>
        <dbReference type="ARBA" id="ARBA00023237"/>
    </source>
</evidence>
<dbReference type="InterPro" id="IPR003921">
    <property type="entry name" value="Cell_synth_C"/>
</dbReference>
<evidence type="ECO:0000256" key="8">
    <source>
        <dbReference type="ARBA" id="ARBA00023136"/>
    </source>
</evidence>
<evidence type="ECO:0000313" key="15">
    <source>
        <dbReference type="Proteomes" id="UP001595593"/>
    </source>
</evidence>
<feature type="repeat" description="TPR" evidence="10">
    <location>
        <begin position="35"/>
        <end position="68"/>
    </location>
</feature>
<evidence type="ECO:0000256" key="7">
    <source>
        <dbReference type="ARBA" id="ARBA00022916"/>
    </source>
</evidence>
<evidence type="ECO:0000256" key="2">
    <source>
        <dbReference type="ARBA" id="ARBA00005186"/>
    </source>
</evidence>
<evidence type="ECO:0000256" key="12">
    <source>
        <dbReference type="SAM" id="SignalP"/>
    </source>
</evidence>
<feature type="chain" id="PRO_5046751930" evidence="12">
    <location>
        <begin position="26"/>
        <end position="1275"/>
    </location>
</feature>
<evidence type="ECO:0000256" key="10">
    <source>
        <dbReference type="PROSITE-ProRule" id="PRU00339"/>
    </source>
</evidence>
<dbReference type="Gene3D" id="1.25.40.10">
    <property type="entry name" value="Tetratricopeptide repeat domain"/>
    <property type="match status" value="4"/>
</dbReference>
<reference evidence="15" key="1">
    <citation type="journal article" date="2019" name="Int. J. Syst. Evol. Microbiol.">
        <title>The Global Catalogue of Microorganisms (GCM) 10K type strain sequencing project: providing services to taxonomists for standard genome sequencing and annotation.</title>
        <authorList>
            <consortium name="The Broad Institute Genomics Platform"/>
            <consortium name="The Broad Institute Genome Sequencing Center for Infectious Disease"/>
            <person name="Wu L."/>
            <person name="Ma J."/>
        </authorList>
    </citation>
    <scope>NUCLEOTIDE SEQUENCE [LARGE SCALE GENOMIC DNA]</scope>
    <source>
        <strain evidence="15">KCTC 52094</strain>
    </source>
</reference>
<dbReference type="PROSITE" id="PS50005">
    <property type="entry name" value="TPR"/>
    <property type="match status" value="1"/>
</dbReference>
<dbReference type="SUPFAM" id="SSF48452">
    <property type="entry name" value="TPR-like"/>
    <property type="match status" value="2"/>
</dbReference>
<evidence type="ECO:0000256" key="11">
    <source>
        <dbReference type="SAM" id="MobiDB-lite"/>
    </source>
</evidence>
<feature type="signal peptide" evidence="12">
    <location>
        <begin position="1"/>
        <end position="25"/>
    </location>
</feature>
<keyword evidence="5" id="KW-0677">Repeat</keyword>
<keyword evidence="4 12" id="KW-0732">Signal</keyword>
<comment type="subcellular location">
    <subcellularLocation>
        <location evidence="1">Cell outer membrane</location>
        <topology evidence="1">Peripheral membrane protein</topology>
    </subcellularLocation>
</comment>
<protein>
    <submittedName>
        <fullName evidence="14">Cellulose synthase subunit BcsC-related outer membrane protein</fullName>
    </submittedName>
</protein>
<dbReference type="InterPro" id="IPR011990">
    <property type="entry name" value="TPR-like_helical_dom_sf"/>
</dbReference>
<feature type="domain" description="Cellulose synthase operon C C-terminal" evidence="13">
    <location>
        <begin position="924"/>
        <end position="1273"/>
    </location>
</feature>
<evidence type="ECO:0000256" key="5">
    <source>
        <dbReference type="ARBA" id="ARBA00022737"/>
    </source>
</evidence>
<keyword evidence="7" id="KW-0135">Cellulose biosynthesis</keyword>
<keyword evidence="8" id="KW-0472">Membrane</keyword>
<organism evidence="14 15">
    <name type="scientific">Teichococcus globiformis</name>
    <dbReference type="NCBI Taxonomy" id="2307229"/>
    <lineage>
        <taxon>Bacteria</taxon>
        <taxon>Pseudomonadati</taxon>
        <taxon>Pseudomonadota</taxon>
        <taxon>Alphaproteobacteria</taxon>
        <taxon>Acetobacterales</taxon>
        <taxon>Roseomonadaceae</taxon>
        <taxon>Roseomonas</taxon>
    </lineage>
</organism>
<dbReference type="Proteomes" id="UP001595593">
    <property type="component" value="Unassembled WGS sequence"/>
</dbReference>
<evidence type="ECO:0000259" key="13">
    <source>
        <dbReference type="Pfam" id="PF05420"/>
    </source>
</evidence>
<comment type="pathway">
    <text evidence="2">Glycan metabolism; bacterial cellulose biosynthesis.</text>
</comment>
<feature type="region of interest" description="Disordered" evidence="11">
    <location>
        <begin position="822"/>
        <end position="852"/>
    </location>
</feature>
<keyword evidence="6 10" id="KW-0802">TPR repeat</keyword>
<dbReference type="PRINTS" id="PR01441">
    <property type="entry name" value="CELLSNTHASEC"/>
</dbReference>
<dbReference type="InterPro" id="IPR008410">
    <property type="entry name" value="BCSC_C"/>
</dbReference>
<dbReference type="Pfam" id="PF05420">
    <property type="entry name" value="BCSC_C"/>
    <property type="match status" value="1"/>
</dbReference>
<gene>
    <name evidence="14" type="ORF">ACFOD4_16705</name>
</gene>
<comment type="caution">
    <text evidence="14">The sequence shown here is derived from an EMBL/GenBank/DDBJ whole genome shotgun (WGS) entry which is preliminary data.</text>
</comment>
<keyword evidence="9" id="KW-0998">Cell outer membrane</keyword>
<evidence type="ECO:0000313" key="14">
    <source>
        <dbReference type="EMBL" id="MFC3126706.1"/>
    </source>
</evidence>
<evidence type="ECO:0000256" key="4">
    <source>
        <dbReference type="ARBA" id="ARBA00022729"/>
    </source>
</evidence>